<dbReference type="AlphaFoldDB" id="A0A2A2K127"/>
<gene>
    <name evidence="1" type="ORF">WR25_14034</name>
</gene>
<sequence>MRSVATRSRSPPTPRTARRKLLMASAAKRSTVSRNSAWTGTPLLPVAHLPVELAAGLDVERLRGIVGDQFRGRAPALLDQMVELLVEARLPDPVTALLHVAELAAREPGHPARPSTPAISQVSKVHGVADGIRSRIVVSARSPCGGRARLADEGGYGAAQPCGGRRRCRRVRDPVTVAKLRVETAHCRTTSATITAMNAATTDAKRRIAPGPPRRRRICHSTERAATASSSPIISQTEIPSMAAIAAASSSDKAGLSVTGRSIGARPSVAKQPFNFFDRSDQAHWHQAFFLDAQPTAEPVRDRSDTASRRTGLGVFARAGPLPCVPHDVVDDELLRLRRFQCAAARCPERVEVGTLAIRRAGQRKNPVHVVELISSCGRVEALAADVGQAFLIEFGKCSDVSRRLHRLDVAAQVEAKKLGMQRHHAPSRRTLQAGRAGAVLALGHVLHDCHERGFHVEHEVLALDPACFFARKDAVG</sequence>
<comment type="caution">
    <text evidence="1">The sequence shown here is derived from an EMBL/GenBank/DDBJ whole genome shotgun (WGS) entry which is preliminary data.</text>
</comment>
<evidence type="ECO:0000313" key="2">
    <source>
        <dbReference type="Proteomes" id="UP000218231"/>
    </source>
</evidence>
<protein>
    <submittedName>
        <fullName evidence="1">Uncharacterized protein</fullName>
    </submittedName>
</protein>
<organism evidence="1 2">
    <name type="scientific">Diploscapter pachys</name>
    <dbReference type="NCBI Taxonomy" id="2018661"/>
    <lineage>
        <taxon>Eukaryota</taxon>
        <taxon>Metazoa</taxon>
        <taxon>Ecdysozoa</taxon>
        <taxon>Nematoda</taxon>
        <taxon>Chromadorea</taxon>
        <taxon>Rhabditida</taxon>
        <taxon>Rhabditina</taxon>
        <taxon>Rhabditomorpha</taxon>
        <taxon>Rhabditoidea</taxon>
        <taxon>Rhabditidae</taxon>
        <taxon>Diploscapter</taxon>
    </lineage>
</organism>
<name>A0A2A2K127_9BILA</name>
<reference evidence="1 2" key="1">
    <citation type="journal article" date="2017" name="Curr. Biol.">
        <title>Genome architecture and evolution of a unichromosomal asexual nematode.</title>
        <authorList>
            <person name="Fradin H."/>
            <person name="Zegar C."/>
            <person name="Gutwein M."/>
            <person name="Lucas J."/>
            <person name="Kovtun M."/>
            <person name="Corcoran D."/>
            <person name="Baugh L.R."/>
            <person name="Kiontke K."/>
            <person name="Gunsalus K."/>
            <person name="Fitch D.H."/>
            <person name="Piano F."/>
        </authorList>
    </citation>
    <scope>NUCLEOTIDE SEQUENCE [LARGE SCALE GENOMIC DNA]</scope>
    <source>
        <strain evidence="1">PF1309</strain>
    </source>
</reference>
<dbReference type="Proteomes" id="UP000218231">
    <property type="component" value="Unassembled WGS sequence"/>
</dbReference>
<evidence type="ECO:0000313" key="1">
    <source>
        <dbReference type="EMBL" id="PAV67635.1"/>
    </source>
</evidence>
<keyword evidence="2" id="KW-1185">Reference proteome</keyword>
<dbReference type="EMBL" id="LIAE01009897">
    <property type="protein sequence ID" value="PAV67635.1"/>
    <property type="molecule type" value="Genomic_DNA"/>
</dbReference>
<proteinExistence type="predicted"/>
<accession>A0A2A2K127</accession>